<feature type="transmembrane region" description="Helical" evidence="1">
    <location>
        <begin position="31"/>
        <end position="50"/>
    </location>
</feature>
<keyword evidence="3" id="KW-1185">Reference proteome</keyword>
<name>A0ABQ1KK96_9RHOB</name>
<accession>A0ABQ1KK96</accession>
<evidence type="ECO:0000256" key="1">
    <source>
        <dbReference type="SAM" id="Phobius"/>
    </source>
</evidence>
<protein>
    <recommendedName>
        <fullName evidence="4">YIP1 family protein</fullName>
    </recommendedName>
</protein>
<evidence type="ECO:0000313" key="3">
    <source>
        <dbReference type="Proteomes" id="UP000645462"/>
    </source>
</evidence>
<reference evidence="3" key="1">
    <citation type="journal article" date="2019" name="Int. J. Syst. Evol. Microbiol.">
        <title>The Global Catalogue of Microorganisms (GCM) 10K type strain sequencing project: providing services to taxonomists for standard genome sequencing and annotation.</title>
        <authorList>
            <consortium name="The Broad Institute Genomics Platform"/>
            <consortium name="The Broad Institute Genome Sequencing Center for Infectious Disease"/>
            <person name="Wu L."/>
            <person name="Ma J."/>
        </authorList>
    </citation>
    <scope>NUCLEOTIDE SEQUENCE [LARGE SCALE GENOMIC DNA]</scope>
    <source>
        <strain evidence="3">CGMCC 1.12478</strain>
    </source>
</reference>
<feature type="transmembrane region" description="Helical" evidence="1">
    <location>
        <begin position="62"/>
        <end position="87"/>
    </location>
</feature>
<feature type="transmembrane region" description="Helical" evidence="1">
    <location>
        <begin position="136"/>
        <end position="157"/>
    </location>
</feature>
<organism evidence="2 3">
    <name type="scientific">Marivita lacus</name>
    <dbReference type="NCBI Taxonomy" id="1323742"/>
    <lineage>
        <taxon>Bacteria</taxon>
        <taxon>Pseudomonadati</taxon>
        <taxon>Pseudomonadota</taxon>
        <taxon>Alphaproteobacteria</taxon>
        <taxon>Rhodobacterales</taxon>
        <taxon>Roseobacteraceae</taxon>
        <taxon>Marivita</taxon>
    </lineage>
</organism>
<sequence>MPFTQDIAATYRRPGAVVRRLAAAGHREDRALAIIMGACVIMFVAQWPRLSREAHLSGQDINGLLAGALTGWLLFAPLFFYFVAWIAHLVGKALRGTGTSYDARLSLFWSLLAASPLFLLLGLTAGFLGQGIEQQIVGVVWFCVVMWFWIASMLALYRGVAA</sequence>
<dbReference type="RefSeq" id="WP_188481713.1">
    <property type="nucleotide sequence ID" value="NZ_BMFC01000003.1"/>
</dbReference>
<feature type="transmembrane region" description="Helical" evidence="1">
    <location>
        <begin position="107"/>
        <end position="129"/>
    </location>
</feature>
<keyword evidence="1" id="KW-1133">Transmembrane helix</keyword>
<keyword evidence="1" id="KW-0472">Membrane</keyword>
<evidence type="ECO:0000313" key="2">
    <source>
        <dbReference type="EMBL" id="GGC02052.1"/>
    </source>
</evidence>
<dbReference type="EMBL" id="BMFC01000003">
    <property type="protein sequence ID" value="GGC02052.1"/>
    <property type="molecule type" value="Genomic_DNA"/>
</dbReference>
<dbReference type="Proteomes" id="UP000645462">
    <property type="component" value="Unassembled WGS sequence"/>
</dbReference>
<keyword evidence="1" id="KW-0812">Transmembrane</keyword>
<evidence type="ECO:0008006" key="4">
    <source>
        <dbReference type="Google" id="ProtNLM"/>
    </source>
</evidence>
<gene>
    <name evidence="2" type="ORF">GCM10011363_18290</name>
</gene>
<comment type="caution">
    <text evidence="2">The sequence shown here is derived from an EMBL/GenBank/DDBJ whole genome shotgun (WGS) entry which is preliminary data.</text>
</comment>
<proteinExistence type="predicted"/>